<sequence>MFSGLGLLAVPSFSTLQSLRKSIIECGNTCPLTQKHLVQLDWVSKEDGSHILTVAVGSKVMLFTPVSSDLAQANMKAMKESQTTNRPILRKASSLAAPQFVDEIRQELNRNMNNVWMKLRKIDLLTADGLPPLPMQISWVRDGILVVGMDSEMHVYSQWKPDINKLRERGLALLHQESDEVQDTRNLRDEDLRTLAQETSQRRLATVSSMPHLSRVSSINLTMLDSKKKRGRFTTRYV</sequence>
<name>A0A7R9IFQ9_9NEOP</name>
<dbReference type="PANTHER" id="PTHR13950">
    <property type="entry name" value="RABCONNECTIN-RELATED"/>
    <property type="match status" value="1"/>
</dbReference>
<evidence type="ECO:0000313" key="1">
    <source>
        <dbReference type="EMBL" id="CAD7457417.1"/>
    </source>
</evidence>
<dbReference type="GO" id="GO:0043291">
    <property type="term" value="C:RAVE complex"/>
    <property type="evidence" value="ECO:0007669"/>
    <property type="project" value="TreeGrafter"/>
</dbReference>
<proteinExistence type="predicted"/>
<reference evidence="1" key="1">
    <citation type="submission" date="2020-11" db="EMBL/GenBank/DDBJ databases">
        <authorList>
            <person name="Tran Van P."/>
        </authorList>
    </citation>
    <scope>NUCLEOTIDE SEQUENCE</scope>
</reference>
<gene>
    <name evidence="1" type="ORF">TTEB3V08_LOCUS5410</name>
</gene>
<accession>A0A7R9IFQ9</accession>
<dbReference type="AlphaFoldDB" id="A0A7R9IFQ9"/>
<dbReference type="InterPro" id="IPR052208">
    <property type="entry name" value="DmX-like/RAVE_component"/>
</dbReference>
<dbReference type="GO" id="GO:0007035">
    <property type="term" value="P:vacuolar acidification"/>
    <property type="evidence" value="ECO:0007669"/>
    <property type="project" value="TreeGrafter"/>
</dbReference>
<organism evidence="1">
    <name type="scientific">Timema tahoe</name>
    <dbReference type="NCBI Taxonomy" id="61484"/>
    <lineage>
        <taxon>Eukaryota</taxon>
        <taxon>Metazoa</taxon>
        <taxon>Ecdysozoa</taxon>
        <taxon>Arthropoda</taxon>
        <taxon>Hexapoda</taxon>
        <taxon>Insecta</taxon>
        <taxon>Pterygota</taxon>
        <taxon>Neoptera</taxon>
        <taxon>Polyneoptera</taxon>
        <taxon>Phasmatodea</taxon>
        <taxon>Timematodea</taxon>
        <taxon>Timematoidea</taxon>
        <taxon>Timematidae</taxon>
        <taxon>Timema</taxon>
    </lineage>
</organism>
<protein>
    <submittedName>
        <fullName evidence="1">Uncharacterized protein</fullName>
    </submittedName>
</protein>
<dbReference type="PANTHER" id="PTHR13950:SF9">
    <property type="entry name" value="RABCONNECTIN-3A"/>
    <property type="match status" value="1"/>
</dbReference>
<dbReference type="EMBL" id="OE001694">
    <property type="protein sequence ID" value="CAD7457417.1"/>
    <property type="molecule type" value="Genomic_DNA"/>
</dbReference>